<name>A0ACC3TQE1_9ASCO</name>
<protein>
    <submittedName>
        <fullName evidence="1">Isochorismatase-like protein</fullName>
    </submittedName>
</protein>
<accession>A0ACC3TQE1</accession>
<proteinExistence type="predicted"/>
<comment type="caution">
    <text evidence="1">The sequence shown here is derived from an EMBL/GenBank/DDBJ whole genome shotgun (WGS) entry which is preliminary data.</text>
</comment>
<organism evidence="1 2">
    <name type="scientific">Lipomyces orientalis</name>
    <dbReference type="NCBI Taxonomy" id="1233043"/>
    <lineage>
        <taxon>Eukaryota</taxon>
        <taxon>Fungi</taxon>
        <taxon>Dikarya</taxon>
        <taxon>Ascomycota</taxon>
        <taxon>Saccharomycotina</taxon>
        <taxon>Lipomycetes</taxon>
        <taxon>Lipomycetales</taxon>
        <taxon>Lipomycetaceae</taxon>
        <taxon>Lipomyces</taxon>
    </lineage>
</organism>
<keyword evidence="2" id="KW-1185">Reference proteome</keyword>
<reference evidence="2" key="1">
    <citation type="journal article" date="2024" name="Front. Bioeng. Biotechnol.">
        <title>Genome-scale model development and genomic sequencing of the oleaginous clade Lipomyces.</title>
        <authorList>
            <person name="Czajka J.J."/>
            <person name="Han Y."/>
            <person name="Kim J."/>
            <person name="Mondo S.J."/>
            <person name="Hofstad B.A."/>
            <person name="Robles A."/>
            <person name="Haridas S."/>
            <person name="Riley R."/>
            <person name="LaButti K."/>
            <person name="Pangilinan J."/>
            <person name="Andreopoulos W."/>
            <person name="Lipzen A."/>
            <person name="Yan J."/>
            <person name="Wang M."/>
            <person name="Ng V."/>
            <person name="Grigoriev I.V."/>
            <person name="Spatafora J.W."/>
            <person name="Magnuson J.K."/>
            <person name="Baker S.E."/>
            <person name="Pomraning K.R."/>
        </authorList>
    </citation>
    <scope>NUCLEOTIDE SEQUENCE [LARGE SCALE GENOMIC DNA]</scope>
    <source>
        <strain evidence="2">CBS 10300</strain>
    </source>
</reference>
<evidence type="ECO:0000313" key="2">
    <source>
        <dbReference type="Proteomes" id="UP001489719"/>
    </source>
</evidence>
<dbReference type="EMBL" id="MU970078">
    <property type="protein sequence ID" value="KAK9322358.1"/>
    <property type="molecule type" value="Genomic_DNA"/>
</dbReference>
<gene>
    <name evidence="1" type="ORF">V1517DRAFT_323554</name>
</gene>
<sequence length="199" mass="22627">MAHITAQSRPIDVSTSALIVIDLQEHFREIAGCLLPSLIPIIDAFEEHNLPVIFTQHGHVKDTDNSQLIKWWGRNNSIARFSPAWHLMSELEAHAPEDNPKTFRIKNKNRYDAFLGTDLEKILHQQHVDSVVVTGTMTNLCCETTARSAFNRDFYVYFPTDGNATVNTQMHDASVLNLRYGFSQITTLDEIHRALSRLP</sequence>
<dbReference type="Proteomes" id="UP001489719">
    <property type="component" value="Unassembled WGS sequence"/>
</dbReference>
<evidence type="ECO:0000313" key="1">
    <source>
        <dbReference type="EMBL" id="KAK9322358.1"/>
    </source>
</evidence>